<dbReference type="InterPro" id="IPR034391">
    <property type="entry name" value="AdoMet-like_SPASM_containing"/>
</dbReference>
<dbReference type="InterPro" id="IPR050377">
    <property type="entry name" value="Radical_SAM_PqqE_MftC-like"/>
</dbReference>
<evidence type="ECO:0000256" key="5">
    <source>
        <dbReference type="ARBA" id="ARBA00023004"/>
    </source>
</evidence>
<keyword evidence="4" id="KW-0479">Metal-binding</keyword>
<dbReference type="InterPro" id="IPR023885">
    <property type="entry name" value="4Fe4S-binding_SPASM_dom"/>
</dbReference>
<keyword evidence="5" id="KW-0408">Iron</keyword>
<sequence>MTEKNIAAVIQPRIHSAAKVPLEDQVPLSTPFSVHIDVCSVCNYKCSFCFQADSQAMKAVGLKRGMMSLELFRKIVDDLKAFDRKIKKIKIGNHGEPTLHPDLPAMIRYARDSGTAEIVELFTNASQLEPVLNQALIDSGLQRINISLEGLSDERYRQVAGVKQSFAAIVEGVRHLYSIRGDCKIYVKIADQTSALSRDILHKFVLDEAERNYFFDTFGNICDEIFIEKVVPQWAEVQLDKQNQVSETGMYAQKVKADKDVCPFIFMYLHFNCDGTTSPCTLDWPRKVVIGNVEQMSVKDIWNGQQLRALQVAMLEGKRCDINFCKNCTAPVVCVEEDLDPHKAVLLDKIRPLLAEVSR</sequence>
<dbReference type="InterPro" id="IPR058240">
    <property type="entry name" value="rSAM_sf"/>
</dbReference>
<keyword evidence="9" id="KW-1185">Reference proteome</keyword>
<dbReference type="CDD" id="cd01335">
    <property type="entry name" value="Radical_SAM"/>
    <property type="match status" value="1"/>
</dbReference>
<dbReference type="SFLD" id="SFLDG01387">
    <property type="entry name" value="BtrN-like_SPASM_domain_contain"/>
    <property type="match status" value="1"/>
</dbReference>
<evidence type="ECO:0000256" key="4">
    <source>
        <dbReference type="ARBA" id="ARBA00022723"/>
    </source>
</evidence>
<comment type="caution">
    <text evidence="8">The sequence shown here is derived from an EMBL/GenBank/DDBJ whole genome shotgun (WGS) entry which is preliminary data.</text>
</comment>
<dbReference type="SFLD" id="SFLDS00029">
    <property type="entry name" value="Radical_SAM"/>
    <property type="match status" value="1"/>
</dbReference>
<gene>
    <name evidence="8" type="ORF">DFR40_3001</name>
</gene>
<keyword evidence="6" id="KW-0411">Iron-sulfur</keyword>
<reference evidence="8 9" key="1">
    <citation type="submission" date="2018-10" db="EMBL/GenBank/DDBJ databases">
        <title>Genomic Encyclopedia of Type Strains, Phase IV (KMG-IV): sequencing the most valuable type-strain genomes for metagenomic binning, comparative biology and taxonomic classification.</title>
        <authorList>
            <person name="Goeker M."/>
        </authorList>
    </citation>
    <scope>NUCLEOTIDE SEQUENCE [LARGE SCALE GENOMIC DNA]</scope>
    <source>
        <strain evidence="8 9">DSM 23841</strain>
    </source>
</reference>
<dbReference type="PANTHER" id="PTHR11228:SF34">
    <property type="entry name" value="TUNGSTEN-CONTAINING ALDEHYDE FERREDOXIN OXIDOREDUCTASE COFACTOR MODIFYING PROTEIN"/>
    <property type="match status" value="1"/>
</dbReference>
<keyword evidence="3" id="KW-0949">S-adenosyl-L-methionine</keyword>
<feature type="domain" description="Radical SAM core" evidence="7">
    <location>
        <begin position="28"/>
        <end position="248"/>
    </location>
</feature>
<evidence type="ECO:0000256" key="2">
    <source>
        <dbReference type="ARBA" id="ARBA00022485"/>
    </source>
</evidence>
<dbReference type="PROSITE" id="PS51918">
    <property type="entry name" value="RADICAL_SAM"/>
    <property type="match status" value="1"/>
</dbReference>
<dbReference type="Pfam" id="PF04055">
    <property type="entry name" value="Radical_SAM"/>
    <property type="match status" value="1"/>
</dbReference>
<comment type="cofactor">
    <cofactor evidence="1">
        <name>[4Fe-4S] cluster</name>
        <dbReference type="ChEBI" id="CHEBI:49883"/>
    </cofactor>
</comment>
<evidence type="ECO:0000259" key="7">
    <source>
        <dbReference type="PROSITE" id="PS51918"/>
    </source>
</evidence>
<dbReference type="Pfam" id="PF13186">
    <property type="entry name" value="SPASM"/>
    <property type="match status" value="1"/>
</dbReference>
<evidence type="ECO:0000313" key="8">
    <source>
        <dbReference type="EMBL" id="RKT50442.1"/>
    </source>
</evidence>
<dbReference type="GO" id="GO:0003824">
    <property type="term" value="F:catalytic activity"/>
    <property type="evidence" value="ECO:0007669"/>
    <property type="project" value="InterPro"/>
</dbReference>
<evidence type="ECO:0000256" key="6">
    <source>
        <dbReference type="ARBA" id="ARBA00023014"/>
    </source>
</evidence>
<dbReference type="InterPro" id="IPR013785">
    <property type="entry name" value="Aldolase_TIM"/>
</dbReference>
<evidence type="ECO:0000256" key="1">
    <source>
        <dbReference type="ARBA" id="ARBA00001966"/>
    </source>
</evidence>
<dbReference type="GO" id="GO:0046872">
    <property type="term" value="F:metal ion binding"/>
    <property type="evidence" value="ECO:0007669"/>
    <property type="project" value="UniProtKB-KW"/>
</dbReference>
<dbReference type="PANTHER" id="PTHR11228">
    <property type="entry name" value="RADICAL SAM DOMAIN PROTEIN"/>
    <property type="match status" value="1"/>
</dbReference>
<name>A0A495VMF8_9RHOO</name>
<dbReference type="RefSeq" id="WP_121459273.1">
    <property type="nucleotide sequence ID" value="NZ_RBXP01000018.1"/>
</dbReference>
<dbReference type="SUPFAM" id="SSF102114">
    <property type="entry name" value="Radical SAM enzymes"/>
    <property type="match status" value="1"/>
</dbReference>
<dbReference type="SFLD" id="SFLDG01067">
    <property type="entry name" value="SPASM/twitch_domain_containing"/>
    <property type="match status" value="1"/>
</dbReference>
<protein>
    <submittedName>
        <fullName evidence="8">Radical SAM protein with 4Fe4S-binding SPASM domain</fullName>
    </submittedName>
</protein>
<organism evidence="8 9">
    <name type="scientific">Azonexus fungiphilus</name>
    <dbReference type="NCBI Taxonomy" id="146940"/>
    <lineage>
        <taxon>Bacteria</taxon>
        <taxon>Pseudomonadati</taxon>
        <taxon>Pseudomonadota</taxon>
        <taxon>Betaproteobacteria</taxon>
        <taxon>Rhodocyclales</taxon>
        <taxon>Azonexaceae</taxon>
        <taxon>Azonexus</taxon>
    </lineage>
</organism>
<dbReference type="AlphaFoldDB" id="A0A495VMF8"/>
<accession>A0A495VMF8</accession>
<evidence type="ECO:0000256" key="3">
    <source>
        <dbReference type="ARBA" id="ARBA00022691"/>
    </source>
</evidence>
<dbReference type="EMBL" id="RBXP01000018">
    <property type="protein sequence ID" value="RKT50442.1"/>
    <property type="molecule type" value="Genomic_DNA"/>
</dbReference>
<dbReference type="OrthoDB" id="9782387at2"/>
<keyword evidence="2" id="KW-0004">4Fe-4S</keyword>
<dbReference type="GO" id="GO:0051536">
    <property type="term" value="F:iron-sulfur cluster binding"/>
    <property type="evidence" value="ECO:0007669"/>
    <property type="project" value="UniProtKB-KW"/>
</dbReference>
<proteinExistence type="predicted"/>
<evidence type="ECO:0000313" key="9">
    <source>
        <dbReference type="Proteomes" id="UP000270626"/>
    </source>
</evidence>
<dbReference type="Proteomes" id="UP000270626">
    <property type="component" value="Unassembled WGS sequence"/>
</dbReference>
<dbReference type="Gene3D" id="3.20.20.70">
    <property type="entry name" value="Aldolase class I"/>
    <property type="match status" value="1"/>
</dbReference>
<dbReference type="InterPro" id="IPR007197">
    <property type="entry name" value="rSAM"/>
</dbReference>